<organism evidence="4 5">
    <name type="scientific">Cocleimonas flava</name>
    <dbReference type="NCBI Taxonomy" id="634765"/>
    <lineage>
        <taxon>Bacteria</taxon>
        <taxon>Pseudomonadati</taxon>
        <taxon>Pseudomonadota</taxon>
        <taxon>Gammaproteobacteria</taxon>
        <taxon>Thiotrichales</taxon>
        <taxon>Thiotrichaceae</taxon>
        <taxon>Cocleimonas</taxon>
    </lineage>
</organism>
<dbReference type="PANTHER" id="PTHR48084">
    <property type="entry name" value="2-OXOGLUTARATE OXIDOREDUCTASE SUBUNIT KORB-RELATED"/>
    <property type="match status" value="1"/>
</dbReference>
<dbReference type="AlphaFoldDB" id="A0A4R1EX24"/>
<feature type="region of interest" description="Disordered" evidence="2">
    <location>
        <begin position="1"/>
        <end position="25"/>
    </location>
</feature>
<dbReference type="EMBL" id="SMFQ01000004">
    <property type="protein sequence ID" value="TCJ84524.1"/>
    <property type="molecule type" value="Genomic_DNA"/>
</dbReference>
<dbReference type="Gene3D" id="3.40.920.10">
    <property type="entry name" value="Pyruvate-ferredoxin oxidoreductase, PFOR, domain III"/>
    <property type="match status" value="1"/>
</dbReference>
<evidence type="ECO:0000256" key="1">
    <source>
        <dbReference type="ARBA" id="ARBA00023002"/>
    </source>
</evidence>
<sequence>MTTTTDTKSNNKDIKRSTKQSSKQVTKQEIKLAEVSLDDKYKLNTTRAYITGIEALVRLPMLQHQRDQERGLNTAGFVSGYRGSPLGGVDQAMWKAKKYLDEHNITFVPGINEDLAATAVRGSQEVGLMPGSKFDGVFGMWYGKGPGLDRSIDAIRHANAAGTSKWGGVLAVVGDDHGCKSSTYPYQSEHLFMSLSMPVLAPANVQEVLDLGVYGIELSRYCGCWVGLKAITENMDSAVSAKIDPNRIEIKIPKTFHMPDDGVNVRWPDTPLAQEERLNKYKIYAARVFARENNLNKIVMDTKTPKLGIITSGKSYLDVLQAFDDLGIDKKLASELGIRVYKVGMPWPLEPVTTHEFAEGLDEILVVEEKRSVMEDQLTGQLYNWPVDKRPKVVGEYDEHGQDLLTNLAELTPAMIARVIFQRITPYMNDAELINDSVIETMQKRVDFINRKERKLAKPRKISNREAMYCSGCPHNTSTAVPEGSIAGGGIGCHYMSTWSKNRPAHNYTHMGGEGVTWTGIAPFTETKHMFQNLGDGTYFHSGLLAIRQSVASGVNITYKILYNDAVAMTGGQPVDGNLSVAQLVLQLKGEGIQRIEIVSDNPKAHKSLNDSTVSISHRDQLNLVQKSLRETTGTTILIYEQTCAAEKRRRRKRGIMPDIDQRVVINEAVCEGCGDCSVKSNCMSVIPKETEVGRKRQIDQAACNKDFSCINGFCPSFVSVAGGELKKNKESNISVENNNLPEPTRPLIDQPWNILVTGIGGTGVLTVTSVLSMAAHLENKGIATLNQTGLAQKFGPVISHLRIANEQKDIHAVRIPAGDADVMIGCDLIVSASDDALAKLNVERSHAVINDTLTPTAEFVHNPDAVFQDEAMKHSIIDELKEGRVDFLPATEIANALLGDTIATNLFMLGYAYQKGLIPVSSEAIFKALELNKVRIDFNKKAFMWGRMALLDRKKVEEAANVEKNRFTPLEDLEDIIEYRANDLVGYQDEEYAQRYRNSVNAAKEVETAVMDKSAELDGHENSLLLTKAVAKVLYKVMAYKDEYEVARLYTDGRFKKQIEETFEGDTEMSFYFAMPLISKRDPDTGHLVKRKYGAYMLPVLKNLAKLKRFRGTKFDLLGKTAERQVERQMITDVNNTISTVLKTLNPGNLLHAIEIIELANDVRGYGHVKEANYEQYQLRLAQQLKSYENGTTFDDKTGTAHVVQIHKVDAA</sequence>
<dbReference type="PROSITE" id="PS51379">
    <property type="entry name" value="4FE4S_FER_2"/>
    <property type="match status" value="1"/>
</dbReference>
<dbReference type="PANTHER" id="PTHR48084:SF3">
    <property type="entry name" value="SUBUNIT OF PYRUVATE:FLAVODOXIN OXIDOREDUCTASE"/>
    <property type="match status" value="1"/>
</dbReference>
<dbReference type="CDD" id="cd07034">
    <property type="entry name" value="TPP_PYR_PFOR_IOR-alpha_like"/>
    <property type="match status" value="1"/>
</dbReference>
<dbReference type="NCBIfam" id="NF009588">
    <property type="entry name" value="PRK13029.1"/>
    <property type="match status" value="1"/>
</dbReference>
<dbReference type="InterPro" id="IPR046667">
    <property type="entry name" value="DUF6537"/>
</dbReference>
<reference evidence="4 5" key="1">
    <citation type="submission" date="2019-03" db="EMBL/GenBank/DDBJ databases">
        <title>Genomic Encyclopedia of Type Strains, Phase IV (KMG-IV): sequencing the most valuable type-strain genomes for metagenomic binning, comparative biology and taxonomic classification.</title>
        <authorList>
            <person name="Goeker M."/>
        </authorList>
    </citation>
    <scope>NUCLEOTIDE SEQUENCE [LARGE SCALE GENOMIC DNA]</scope>
    <source>
        <strain evidence="4 5">DSM 24830</strain>
    </source>
</reference>
<dbReference type="InterPro" id="IPR002880">
    <property type="entry name" value="Pyrv_Fd/Flavodoxin_OxRdtase_N"/>
</dbReference>
<feature type="domain" description="4Fe-4S ferredoxin-type" evidence="3">
    <location>
        <begin position="662"/>
        <end position="693"/>
    </location>
</feature>
<evidence type="ECO:0000313" key="5">
    <source>
        <dbReference type="Proteomes" id="UP000294887"/>
    </source>
</evidence>
<dbReference type="InterPro" id="IPR009014">
    <property type="entry name" value="Transketo_C/PFOR_II"/>
</dbReference>
<evidence type="ECO:0000259" key="3">
    <source>
        <dbReference type="PROSITE" id="PS51379"/>
    </source>
</evidence>
<accession>A0A4R1EX24</accession>
<keyword evidence="4" id="KW-0670">Pyruvate</keyword>
<dbReference type="Proteomes" id="UP000294887">
    <property type="component" value="Unassembled WGS sequence"/>
</dbReference>
<protein>
    <submittedName>
        <fullName evidence="4">Indolepyruvate ferredoxin oxidoreductase</fullName>
    </submittedName>
</protein>
<dbReference type="InterPro" id="IPR002869">
    <property type="entry name" value="Pyrv_flavodox_OxRed_cen"/>
</dbReference>
<dbReference type="OrthoDB" id="9803617at2"/>
<name>A0A4R1EX24_9GAMM</name>
<dbReference type="RefSeq" id="WP_131906272.1">
    <property type="nucleotide sequence ID" value="NZ_BAAAFU010000006.1"/>
</dbReference>
<keyword evidence="5" id="KW-1185">Reference proteome</keyword>
<dbReference type="Gene3D" id="3.40.50.970">
    <property type="match status" value="1"/>
</dbReference>
<dbReference type="SUPFAM" id="SSF52922">
    <property type="entry name" value="TK C-terminal domain-like"/>
    <property type="match status" value="1"/>
</dbReference>
<dbReference type="InterPro" id="IPR029061">
    <property type="entry name" value="THDP-binding"/>
</dbReference>
<dbReference type="InterPro" id="IPR019752">
    <property type="entry name" value="Pyrv/ketoisovalerate_OxRed_cat"/>
</dbReference>
<proteinExistence type="predicted"/>
<dbReference type="NCBIfam" id="NF009589">
    <property type="entry name" value="PRK13030.1"/>
    <property type="match status" value="1"/>
</dbReference>
<dbReference type="SUPFAM" id="SSF52518">
    <property type="entry name" value="Thiamin diphosphate-binding fold (THDP-binding)"/>
    <property type="match status" value="2"/>
</dbReference>
<keyword evidence="1" id="KW-0560">Oxidoreductase</keyword>
<gene>
    <name evidence="4" type="ORF">EV695_2481</name>
</gene>
<dbReference type="Pfam" id="PF20169">
    <property type="entry name" value="DUF6537"/>
    <property type="match status" value="1"/>
</dbReference>
<dbReference type="SUPFAM" id="SSF53323">
    <property type="entry name" value="Pyruvate-ferredoxin oxidoreductase, PFOR, domain III"/>
    <property type="match status" value="1"/>
</dbReference>
<dbReference type="Pfam" id="PF01558">
    <property type="entry name" value="POR"/>
    <property type="match status" value="1"/>
</dbReference>
<comment type="caution">
    <text evidence="4">The sequence shown here is derived from an EMBL/GenBank/DDBJ whole genome shotgun (WGS) entry which is preliminary data.</text>
</comment>
<dbReference type="GO" id="GO:0016903">
    <property type="term" value="F:oxidoreductase activity, acting on the aldehyde or oxo group of donors"/>
    <property type="evidence" value="ECO:0007669"/>
    <property type="project" value="InterPro"/>
</dbReference>
<evidence type="ECO:0000256" key="2">
    <source>
        <dbReference type="SAM" id="MobiDB-lite"/>
    </source>
</evidence>
<dbReference type="InterPro" id="IPR051457">
    <property type="entry name" value="2-oxoacid:Fd_oxidoreductase"/>
</dbReference>
<dbReference type="InterPro" id="IPR017896">
    <property type="entry name" value="4Fe4S_Fe-S-bd"/>
</dbReference>
<evidence type="ECO:0000313" key="4">
    <source>
        <dbReference type="EMBL" id="TCJ84524.1"/>
    </source>
</evidence>